<dbReference type="Proteomes" id="UP000053789">
    <property type="component" value="Unassembled WGS sequence"/>
</dbReference>
<protein>
    <submittedName>
        <fullName evidence="2">Uncharacterized protein</fullName>
    </submittedName>
</protein>
<organism evidence="2 3">
    <name type="scientific">Cladophialophora bantiana (strain ATCC 10958 / CBS 173.52 / CDC B-1940 / NIH 8579)</name>
    <name type="common">Xylohypha bantiana</name>
    <dbReference type="NCBI Taxonomy" id="1442370"/>
    <lineage>
        <taxon>Eukaryota</taxon>
        <taxon>Fungi</taxon>
        <taxon>Dikarya</taxon>
        <taxon>Ascomycota</taxon>
        <taxon>Pezizomycotina</taxon>
        <taxon>Eurotiomycetes</taxon>
        <taxon>Chaetothyriomycetidae</taxon>
        <taxon>Chaetothyriales</taxon>
        <taxon>Herpotrichiellaceae</taxon>
        <taxon>Cladophialophora</taxon>
    </lineage>
</organism>
<feature type="compositionally biased region" description="Basic residues" evidence="1">
    <location>
        <begin position="34"/>
        <end position="43"/>
    </location>
</feature>
<feature type="region of interest" description="Disordered" evidence="1">
    <location>
        <begin position="34"/>
        <end position="111"/>
    </location>
</feature>
<evidence type="ECO:0000313" key="2">
    <source>
        <dbReference type="EMBL" id="KIW86724.1"/>
    </source>
</evidence>
<proteinExistence type="predicted"/>
<dbReference type="EMBL" id="KN847011">
    <property type="protein sequence ID" value="KIW86724.1"/>
    <property type="molecule type" value="Genomic_DNA"/>
</dbReference>
<dbReference type="OrthoDB" id="4154852at2759"/>
<gene>
    <name evidence="2" type="ORF">Z519_12637</name>
</gene>
<evidence type="ECO:0000313" key="3">
    <source>
        <dbReference type="Proteomes" id="UP000053789"/>
    </source>
</evidence>
<dbReference type="GeneID" id="27705565"/>
<evidence type="ECO:0000256" key="1">
    <source>
        <dbReference type="SAM" id="MobiDB-lite"/>
    </source>
</evidence>
<dbReference type="HOGENOM" id="CLU_2158097_0_0_1"/>
<dbReference type="RefSeq" id="XP_016613393.1">
    <property type="nucleotide sequence ID" value="XM_016770342.1"/>
</dbReference>
<accession>A0A0D2HQL2</accession>
<dbReference type="AlphaFoldDB" id="A0A0D2HQL2"/>
<reference evidence="2" key="1">
    <citation type="submission" date="2015-01" db="EMBL/GenBank/DDBJ databases">
        <title>The Genome Sequence of Cladophialophora bantiana CBS 173.52.</title>
        <authorList>
            <consortium name="The Broad Institute Genomics Platform"/>
            <person name="Cuomo C."/>
            <person name="de Hoog S."/>
            <person name="Gorbushina A."/>
            <person name="Stielow B."/>
            <person name="Teixiera M."/>
            <person name="Abouelleil A."/>
            <person name="Chapman S.B."/>
            <person name="Priest M."/>
            <person name="Young S.K."/>
            <person name="Wortman J."/>
            <person name="Nusbaum C."/>
            <person name="Birren B."/>
        </authorList>
    </citation>
    <scope>NUCLEOTIDE SEQUENCE [LARGE SCALE GENOMIC DNA]</scope>
    <source>
        <strain evidence="2">CBS 173.52</strain>
    </source>
</reference>
<dbReference type="VEuPathDB" id="FungiDB:Z519_12637"/>
<feature type="region of interest" description="Disordered" evidence="1">
    <location>
        <begin position="1"/>
        <end position="20"/>
    </location>
</feature>
<sequence length="111" mass="13064">MARRDSVTARKTTRQSLKLPHQGHLCASIFRTRLTSKGKRPQRIKKEQEQSPLRRSARLDRLIEINETQQNPSWQPEVLRADRRQRQRRRRLLATSRRVAPATMTTRSPAT</sequence>
<name>A0A0D2HQL2_CLAB1</name>
<keyword evidence="3" id="KW-1185">Reference proteome</keyword>